<sequence length="268" mass="32109">MQKYEEAVLTNITHLGNSTLIFKKINGSTYFVRDDKISKLSNNVWTLCDDEEEKKQTRIAIKEEIEKYHNNDDEDDEDDDTIDEMSVDEEEINQTIKKGSLGEKKFELPFSTKKMIRKYYQNIENYTDFEVNSKKYNPDVDDYENIETLIQLSKETETVFDWVIFFDFYNNLTAKRKEDKSKHKAIFDKMREKDFKYIYFQKISRKAAHIKNDFGTKFAKNIKLSRNVLNNIKTNSYKNDIIKIEKEVEEEKINEMKRQQQQLDLKNN</sequence>
<proteinExistence type="predicted"/>
<dbReference type="Proteomes" id="UP000266861">
    <property type="component" value="Unassembled WGS sequence"/>
</dbReference>
<keyword evidence="3" id="KW-1185">Reference proteome</keyword>
<name>A0A397JK98_9GLOM</name>
<comment type="caution">
    <text evidence="2">The sequence shown here is derived from an EMBL/GenBank/DDBJ whole genome shotgun (WGS) entry which is preliminary data.</text>
</comment>
<evidence type="ECO:0000313" key="2">
    <source>
        <dbReference type="EMBL" id="RHZ88785.1"/>
    </source>
</evidence>
<reference evidence="2 3" key="1">
    <citation type="submission" date="2018-08" db="EMBL/GenBank/DDBJ databases">
        <title>Genome and evolution of the arbuscular mycorrhizal fungus Diversispora epigaea (formerly Glomus versiforme) and its bacterial endosymbionts.</title>
        <authorList>
            <person name="Sun X."/>
            <person name="Fei Z."/>
            <person name="Harrison M."/>
        </authorList>
    </citation>
    <scope>NUCLEOTIDE SEQUENCE [LARGE SCALE GENOMIC DNA]</scope>
    <source>
        <strain evidence="2 3">IT104</strain>
    </source>
</reference>
<evidence type="ECO:0000313" key="3">
    <source>
        <dbReference type="Proteomes" id="UP000266861"/>
    </source>
</evidence>
<dbReference type="EMBL" id="PQFF01000019">
    <property type="protein sequence ID" value="RHZ88785.1"/>
    <property type="molecule type" value="Genomic_DNA"/>
</dbReference>
<accession>A0A397JK98</accession>
<evidence type="ECO:0000256" key="1">
    <source>
        <dbReference type="SAM" id="Coils"/>
    </source>
</evidence>
<gene>
    <name evidence="2" type="ORF">Glove_21g283</name>
</gene>
<dbReference type="AlphaFoldDB" id="A0A397JK98"/>
<organism evidence="2 3">
    <name type="scientific">Diversispora epigaea</name>
    <dbReference type="NCBI Taxonomy" id="1348612"/>
    <lineage>
        <taxon>Eukaryota</taxon>
        <taxon>Fungi</taxon>
        <taxon>Fungi incertae sedis</taxon>
        <taxon>Mucoromycota</taxon>
        <taxon>Glomeromycotina</taxon>
        <taxon>Glomeromycetes</taxon>
        <taxon>Diversisporales</taxon>
        <taxon>Diversisporaceae</taxon>
        <taxon>Diversispora</taxon>
    </lineage>
</organism>
<protein>
    <submittedName>
        <fullName evidence="2">Uncharacterized protein</fullName>
    </submittedName>
</protein>
<feature type="coiled-coil region" evidence="1">
    <location>
        <begin position="239"/>
        <end position="266"/>
    </location>
</feature>
<keyword evidence="1" id="KW-0175">Coiled coil</keyword>